<evidence type="ECO:0000256" key="3">
    <source>
        <dbReference type="ARBA" id="ARBA00012438"/>
    </source>
</evidence>
<comment type="subcellular location">
    <subcellularLocation>
        <location evidence="2">Membrane</location>
        <topology evidence="2">Multi-pass membrane protein</topology>
    </subcellularLocation>
</comment>
<evidence type="ECO:0000256" key="5">
    <source>
        <dbReference type="ARBA" id="ARBA00022692"/>
    </source>
</evidence>
<dbReference type="AlphaFoldDB" id="A0A3S9NEW6"/>
<dbReference type="GO" id="GO:0000156">
    <property type="term" value="F:phosphorelay response regulator activity"/>
    <property type="evidence" value="ECO:0007669"/>
    <property type="project" value="TreeGrafter"/>
</dbReference>
<dbReference type="GO" id="GO:0007234">
    <property type="term" value="P:osmosensory signaling via phosphorelay pathway"/>
    <property type="evidence" value="ECO:0007669"/>
    <property type="project" value="TreeGrafter"/>
</dbReference>
<dbReference type="Pfam" id="PF02518">
    <property type="entry name" value="HATPase_c"/>
    <property type="match status" value="1"/>
</dbReference>
<sequence>MNESHTQPHSLPGVQPGQQSEPRPTQPGSPADACGEGAAERGLSDDEARRLRGTLHGLPCGVIVLDRAGAVVHANARALEMLAMTLPAGVDFSVALSERFEMTDVPRLRDLEAGREVRVDDSTFWIQAGPAGACGGAGVGESVIAVTDVTPFARSLDERAMSLRFLLHDLRSPLNSISALTQLDASDPEAFERCGGMQQITALAQYVLSLGEQFIFSSVTEHLQARDFKRFDLRATLRQIISQLEVTAVYCGVALHLWLPDSAPLWVSGMRNFVARAVQNVIDNAVRASPRGEAVTVSIRQADGFAEVVVDDRAGGLPGLVDGDRLTDFEKLGKRTATGFGLGLKLAVQIVGMHGGALYAELNGQGGTMFVLRLPCLNPVVAKPHATSLVDADRALRAARGE</sequence>
<dbReference type="InterPro" id="IPR003594">
    <property type="entry name" value="HATPase_dom"/>
</dbReference>
<dbReference type="InterPro" id="IPR035965">
    <property type="entry name" value="PAS-like_dom_sf"/>
</dbReference>
<evidence type="ECO:0000256" key="6">
    <source>
        <dbReference type="ARBA" id="ARBA00022741"/>
    </source>
</evidence>
<evidence type="ECO:0000259" key="13">
    <source>
        <dbReference type="PROSITE" id="PS50109"/>
    </source>
</evidence>
<dbReference type="GO" id="GO:0005524">
    <property type="term" value="F:ATP binding"/>
    <property type="evidence" value="ECO:0007669"/>
    <property type="project" value="UniProtKB-KW"/>
</dbReference>
<reference evidence="14 15" key="1">
    <citation type="submission" date="2018-12" db="EMBL/GenBank/DDBJ databases">
        <title>Cadmium resistance mechanism in endophytic bacteria Burkholderia cenocepacia YG-3.</title>
        <authorList>
            <person name="Zhang X."/>
            <person name="Wang X."/>
            <person name="Zhu Y."/>
        </authorList>
    </citation>
    <scope>NUCLEOTIDE SEQUENCE [LARGE SCALE GENOMIC DNA]</scope>
    <source>
        <strain evidence="14 15">YG-3</strain>
    </source>
</reference>
<dbReference type="EMBL" id="CP034547">
    <property type="protein sequence ID" value="AZQ54288.1"/>
    <property type="molecule type" value="Genomic_DNA"/>
</dbReference>
<dbReference type="SMART" id="SM00387">
    <property type="entry name" value="HATPase_c"/>
    <property type="match status" value="1"/>
</dbReference>
<dbReference type="Gene3D" id="3.30.565.10">
    <property type="entry name" value="Histidine kinase-like ATPase, C-terminal domain"/>
    <property type="match status" value="1"/>
</dbReference>
<dbReference type="GO" id="GO:0030295">
    <property type="term" value="F:protein kinase activator activity"/>
    <property type="evidence" value="ECO:0007669"/>
    <property type="project" value="TreeGrafter"/>
</dbReference>
<keyword evidence="8" id="KW-0067">ATP-binding</keyword>
<keyword evidence="7" id="KW-0418">Kinase</keyword>
<dbReference type="InterPro" id="IPR005467">
    <property type="entry name" value="His_kinase_dom"/>
</dbReference>
<feature type="region of interest" description="Disordered" evidence="12">
    <location>
        <begin position="1"/>
        <end position="44"/>
    </location>
</feature>
<evidence type="ECO:0000256" key="2">
    <source>
        <dbReference type="ARBA" id="ARBA00004141"/>
    </source>
</evidence>
<dbReference type="PROSITE" id="PS50109">
    <property type="entry name" value="HIS_KIN"/>
    <property type="match status" value="1"/>
</dbReference>
<feature type="domain" description="Histidine kinase" evidence="13">
    <location>
        <begin position="165"/>
        <end position="378"/>
    </location>
</feature>
<keyword evidence="9" id="KW-1133">Transmembrane helix</keyword>
<evidence type="ECO:0000256" key="9">
    <source>
        <dbReference type="ARBA" id="ARBA00022989"/>
    </source>
</evidence>
<evidence type="ECO:0000256" key="8">
    <source>
        <dbReference type="ARBA" id="ARBA00022840"/>
    </source>
</evidence>
<dbReference type="InterPro" id="IPR036890">
    <property type="entry name" value="HATPase_C_sf"/>
</dbReference>
<dbReference type="PANTHER" id="PTHR42878:SF7">
    <property type="entry name" value="SENSOR HISTIDINE KINASE GLRK"/>
    <property type="match status" value="1"/>
</dbReference>
<dbReference type="PANTHER" id="PTHR42878">
    <property type="entry name" value="TWO-COMPONENT HISTIDINE KINASE"/>
    <property type="match status" value="1"/>
</dbReference>
<comment type="catalytic activity">
    <reaction evidence="1">
        <text>ATP + protein L-histidine = ADP + protein N-phospho-L-histidine.</text>
        <dbReference type="EC" id="2.7.13.3"/>
    </reaction>
</comment>
<evidence type="ECO:0000256" key="7">
    <source>
        <dbReference type="ARBA" id="ARBA00022777"/>
    </source>
</evidence>
<keyword evidence="6" id="KW-0547">Nucleotide-binding</keyword>
<dbReference type="CDD" id="cd00075">
    <property type="entry name" value="HATPase"/>
    <property type="match status" value="1"/>
</dbReference>
<protein>
    <recommendedName>
        <fullName evidence="3">histidine kinase</fullName>
        <ecNumber evidence="3">2.7.13.3</ecNumber>
    </recommendedName>
</protein>
<evidence type="ECO:0000256" key="1">
    <source>
        <dbReference type="ARBA" id="ARBA00000085"/>
    </source>
</evidence>
<evidence type="ECO:0000256" key="11">
    <source>
        <dbReference type="ARBA" id="ARBA00023136"/>
    </source>
</evidence>
<evidence type="ECO:0000256" key="4">
    <source>
        <dbReference type="ARBA" id="ARBA00022679"/>
    </source>
</evidence>
<dbReference type="PRINTS" id="PR00344">
    <property type="entry name" value="BCTRLSENSOR"/>
</dbReference>
<dbReference type="GO" id="GO:0016020">
    <property type="term" value="C:membrane"/>
    <property type="evidence" value="ECO:0007669"/>
    <property type="project" value="UniProtKB-SubCell"/>
</dbReference>
<dbReference type="RefSeq" id="WP_126366962.1">
    <property type="nucleotide sequence ID" value="NZ_CP034547.1"/>
</dbReference>
<name>A0A3S9NEW6_9BURK</name>
<gene>
    <name evidence="14" type="ORF">D5R55_25485</name>
</gene>
<organism evidence="14 15">
    <name type="scientific">Burkholderia cenocepacia</name>
    <dbReference type="NCBI Taxonomy" id="95486"/>
    <lineage>
        <taxon>Bacteria</taxon>
        <taxon>Pseudomonadati</taxon>
        <taxon>Pseudomonadota</taxon>
        <taxon>Betaproteobacteria</taxon>
        <taxon>Burkholderiales</taxon>
        <taxon>Burkholderiaceae</taxon>
        <taxon>Burkholderia</taxon>
        <taxon>Burkholderia cepacia complex</taxon>
    </lineage>
</organism>
<keyword evidence="10" id="KW-0902">Two-component regulatory system</keyword>
<dbReference type="SUPFAM" id="SSF55785">
    <property type="entry name" value="PYP-like sensor domain (PAS domain)"/>
    <property type="match status" value="1"/>
</dbReference>
<dbReference type="GO" id="GO:0004673">
    <property type="term" value="F:protein histidine kinase activity"/>
    <property type="evidence" value="ECO:0007669"/>
    <property type="project" value="UniProtKB-EC"/>
</dbReference>
<evidence type="ECO:0000256" key="10">
    <source>
        <dbReference type="ARBA" id="ARBA00023012"/>
    </source>
</evidence>
<keyword evidence="5" id="KW-0812">Transmembrane</keyword>
<dbReference type="SUPFAM" id="SSF55874">
    <property type="entry name" value="ATPase domain of HSP90 chaperone/DNA topoisomerase II/histidine kinase"/>
    <property type="match status" value="1"/>
</dbReference>
<dbReference type="InterPro" id="IPR004358">
    <property type="entry name" value="Sig_transdc_His_kin-like_C"/>
</dbReference>
<keyword evidence="11" id="KW-0472">Membrane</keyword>
<proteinExistence type="predicted"/>
<accession>A0A3S9NEW6</accession>
<dbReference type="EC" id="2.7.13.3" evidence="3"/>
<dbReference type="InterPro" id="IPR000014">
    <property type="entry name" value="PAS"/>
</dbReference>
<evidence type="ECO:0000313" key="15">
    <source>
        <dbReference type="Proteomes" id="UP000277191"/>
    </source>
</evidence>
<dbReference type="InterPro" id="IPR050351">
    <property type="entry name" value="BphY/WalK/GraS-like"/>
</dbReference>
<dbReference type="SMART" id="SM00091">
    <property type="entry name" value="PAS"/>
    <property type="match status" value="1"/>
</dbReference>
<dbReference type="Proteomes" id="UP000277191">
    <property type="component" value="Chromosome 3"/>
</dbReference>
<feature type="compositionally biased region" description="Polar residues" evidence="12">
    <location>
        <begin position="16"/>
        <end position="28"/>
    </location>
</feature>
<keyword evidence="4" id="KW-0808">Transferase</keyword>
<evidence type="ECO:0000313" key="14">
    <source>
        <dbReference type="EMBL" id="AZQ54288.1"/>
    </source>
</evidence>
<evidence type="ECO:0000256" key="12">
    <source>
        <dbReference type="SAM" id="MobiDB-lite"/>
    </source>
</evidence>